<protein>
    <submittedName>
        <fullName evidence="2">Verprolin</fullName>
    </submittedName>
</protein>
<organism evidence="2 3">
    <name type="scientific">Purpureocillium lavendulum</name>
    <dbReference type="NCBI Taxonomy" id="1247861"/>
    <lineage>
        <taxon>Eukaryota</taxon>
        <taxon>Fungi</taxon>
        <taxon>Dikarya</taxon>
        <taxon>Ascomycota</taxon>
        <taxon>Pezizomycotina</taxon>
        <taxon>Sordariomycetes</taxon>
        <taxon>Hypocreomycetidae</taxon>
        <taxon>Hypocreales</taxon>
        <taxon>Ophiocordycipitaceae</taxon>
        <taxon>Purpureocillium</taxon>
    </lineage>
</organism>
<proteinExistence type="predicted"/>
<dbReference type="EMBL" id="JAQHRD010000005">
    <property type="protein sequence ID" value="KAJ6440568.1"/>
    <property type="molecule type" value="Genomic_DNA"/>
</dbReference>
<evidence type="ECO:0000313" key="2">
    <source>
        <dbReference type="EMBL" id="KAJ6440568.1"/>
    </source>
</evidence>
<evidence type="ECO:0000313" key="3">
    <source>
        <dbReference type="Proteomes" id="UP001163105"/>
    </source>
</evidence>
<comment type="caution">
    <text evidence="2">The sequence shown here is derived from an EMBL/GenBank/DDBJ whole genome shotgun (WGS) entry which is preliminary data.</text>
</comment>
<reference evidence="2" key="1">
    <citation type="submission" date="2023-01" db="EMBL/GenBank/DDBJ databases">
        <title>The growth and conidiation of Purpureocillium lavendulum are regulated by nitrogen source and histone H3K14 acetylation.</title>
        <authorList>
            <person name="Tang P."/>
            <person name="Han J."/>
            <person name="Zhang C."/>
            <person name="Tang P."/>
            <person name="Qi F."/>
            <person name="Zhang K."/>
            <person name="Liang L."/>
        </authorList>
    </citation>
    <scope>NUCLEOTIDE SEQUENCE</scope>
    <source>
        <strain evidence="2">YMF1.00683</strain>
    </source>
</reference>
<dbReference type="Proteomes" id="UP001163105">
    <property type="component" value="Unassembled WGS sequence"/>
</dbReference>
<feature type="region of interest" description="Disordered" evidence="1">
    <location>
        <begin position="39"/>
        <end position="65"/>
    </location>
</feature>
<accession>A0AB34FNU6</accession>
<gene>
    <name evidence="2" type="ORF">O9K51_06358</name>
</gene>
<evidence type="ECO:0000256" key="1">
    <source>
        <dbReference type="SAM" id="MobiDB-lite"/>
    </source>
</evidence>
<keyword evidence="3" id="KW-1185">Reference proteome</keyword>
<name>A0AB34FNU6_9HYPO</name>
<dbReference type="AlphaFoldDB" id="A0AB34FNU6"/>
<sequence length="276" mass="30449">MDAHSNMAFPFLSTAAPSKGETLQGLLHEKERLVDLARQSSADKTSGAGNLARNQHGLSRDTSLNSLDTAVIPDCPGQESSKGNRHKPFGHRLLPFRRPKAATDIADDPLVGYVHPNIRGYQDAPMFAVWKESSFASPGAETVDRTATLIPMPTFPATELFRTCATILATPLGYHFAMDPTKLNTSRLLFSPLRRGKCEDLAETVIVLDIGGEEQEFHRVLTPGGCLEYIYFESELSNAGPLTAELEYYLFEGWLLESPTDTRDQKATAERHICRV</sequence>